<evidence type="ECO:0000313" key="9">
    <source>
        <dbReference type="RefSeq" id="XP_070479857.1"/>
    </source>
</evidence>
<dbReference type="RefSeq" id="XP_070479860.1">
    <property type="nucleotide sequence ID" value="XM_070623759.1"/>
</dbReference>
<protein>
    <submittedName>
        <fullName evidence="3 4">Ral guanine nucleotide dissociation stimulator-like isoform X1</fullName>
    </submittedName>
</protein>
<dbReference type="RefSeq" id="XP_070479857.1">
    <property type="nucleotide sequence ID" value="XM_070623756.1"/>
</dbReference>
<feature type="region of interest" description="Disordered" evidence="1">
    <location>
        <begin position="55"/>
        <end position="140"/>
    </location>
</feature>
<dbReference type="InterPro" id="IPR023578">
    <property type="entry name" value="Ras_GEF_dom_sf"/>
</dbReference>
<evidence type="ECO:0000313" key="14">
    <source>
        <dbReference type="RefSeq" id="XP_070479863.1"/>
    </source>
</evidence>
<feature type="region of interest" description="Disordered" evidence="1">
    <location>
        <begin position="220"/>
        <end position="243"/>
    </location>
</feature>
<gene>
    <name evidence="3 4 5 6 7 8 9 10 11 12 13 14 15 16" type="primary">LOC139083925</name>
</gene>
<reference evidence="3 4" key="1">
    <citation type="submission" date="2025-05" db="UniProtKB">
        <authorList>
            <consortium name="RefSeq"/>
        </authorList>
    </citation>
    <scope>IDENTIFICATION</scope>
    <source>
        <tissue evidence="3 4">Blood</tissue>
    </source>
</reference>
<dbReference type="RefSeq" id="XP_070479858.1">
    <property type="nucleotide sequence ID" value="XM_070623757.1"/>
</dbReference>
<feature type="compositionally biased region" description="Low complexity" evidence="1">
    <location>
        <begin position="67"/>
        <end position="112"/>
    </location>
</feature>
<feature type="compositionally biased region" description="Low complexity" evidence="1">
    <location>
        <begin position="121"/>
        <end position="130"/>
    </location>
</feature>
<dbReference type="SUPFAM" id="SSF48366">
    <property type="entry name" value="Ras GEF"/>
    <property type="match status" value="1"/>
</dbReference>
<evidence type="ECO:0000313" key="3">
    <source>
        <dbReference type="RefSeq" id="XP_070479851.1"/>
    </source>
</evidence>
<evidence type="ECO:0000313" key="2">
    <source>
        <dbReference type="Proteomes" id="UP001652662"/>
    </source>
</evidence>
<dbReference type="RefSeq" id="XP_070479852.1">
    <property type="nucleotide sequence ID" value="XM_070623751.1"/>
</dbReference>
<evidence type="ECO:0000313" key="12">
    <source>
        <dbReference type="RefSeq" id="XP_070479860.1"/>
    </source>
</evidence>
<organism evidence="2 16">
    <name type="scientific">Equus przewalskii</name>
    <name type="common">Przewalski's horse</name>
    <name type="synonym">Equus caballus przewalskii</name>
    <dbReference type="NCBI Taxonomy" id="9798"/>
    <lineage>
        <taxon>Eukaryota</taxon>
        <taxon>Metazoa</taxon>
        <taxon>Chordata</taxon>
        <taxon>Craniata</taxon>
        <taxon>Vertebrata</taxon>
        <taxon>Euteleostomi</taxon>
        <taxon>Mammalia</taxon>
        <taxon>Eutheria</taxon>
        <taxon>Laurasiatheria</taxon>
        <taxon>Perissodactyla</taxon>
        <taxon>Equidae</taxon>
        <taxon>Equus</taxon>
    </lineage>
</organism>
<evidence type="ECO:0000313" key="6">
    <source>
        <dbReference type="RefSeq" id="XP_070479854.1"/>
    </source>
</evidence>
<sequence length="255" mass="26832">MAMGGHRGPDQIRVPSVGSVEGKTRPLTLLPNAFPQCRLFVDEAGPCARELACLRAGGPRLPPPSPAGASRARGGRAGRTISRAPTSSRARARASSMARASSNSSSTTCARAGASVTSISPPRARAVPTTAPAPAPDPVGARWTLVSRENTSSIWRDYIRADPAPEPTCPCAVTTKSLLWEQKPDFLGFPPQLIAEQFTLMDVELFKKVIPPTVWTPSGPHGTTGAMSTWHAPSVPPSPSLSQWSTVLSPPAWGT</sequence>
<dbReference type="RefSeq" id="XP_070479855.1">
    <property type="nucleotide sequence ID" value="XM_070623754.1"/>
</dbReference>
<evidence type="ECO:0000313" key="4">
    <source>
        <dbReference type="RefSeq" id="XP_070479852.1"/>
    </source>
</evidence>
<dbReference type="GeneID" id="139083925"/>
<proteinExistence type="predicted"/>
<dbReference type="RefSeq" id="XP_070479865.1">
    <property type="nucleotide sequence ID" value="XM_070623764.1"/>
</dbReference>
<evidence type="ECO:0000313" key="11">
    <source>
        <dbReference type="RefSeq" id="XP_070479859.1"/>
    </source>
</evidence>
<dbReference type="RefSeq" id="XP_070479854.1">
    <property type="nucleotide sequence ID" value="XM_070623753.1"/>
</dbReference>
<dbReference type="InterPro" id="IPR036964">
    <property type="entry name" value="RASGEF_cat_dom_sf"/>
</dbReference>
<dbReference type="Gene3D" id="1.10.840.10">
    <property type="entry name" value="Ras guanine-nucleotide exchange factors catalytic domain"/>
    <property type="match status" value="1"/>
</dbReference>
<evidence type="ECO:0000313" key="5">
    <source>
        <dbReference type="RefSeq" id="XP_070479853.1"/>
    </source>
</evidence>
<dbReference type="RefSeq" id="XP_070479851.1">
    <property type="nucleotide sequence ID" value="XM_070623750.1"/>
</dbReference>
<dbReference type="RefSeq" id="XP_070479863.1">
    <property type="nucleotide sequence ID" value="XM_070623762.1"/>
</dbReference>
<accession>A0ABM4PRP0</accession>
<evidence type="ECO:0000313" key="10">
    <source>
        <dbReference type="RefSeq" id="XP_070479858.1"/>
    </source>
</evidence>
<evidence type="ECO:0000313" key="16">
    <source>
        <dbReference type="RefSeq" id="XP_070479865.1"/>
    </source>
</evidence>
<keyword evidence="2" id="KW-1185">Reference proteome</keyword>
<dbReference type="RefSeq" id="XP_070479859.1">
    <property type="nucleotide sequence ID" value="XM_070623758.1"/>
</dbReference>
<evidence type="ECO:0000313" key="15">
    <source>
        <dbReference type="RefSeq" id="XP_070479864.1"/>
    </source>
</evidence>
<dbReference type="Proteomes" id="UP001652662">
    <property type="component" value="Chromosome 6"/>
</dbReference>
<dbReference type="RefSeq" id="XP_070479853.1">
    <property type="nucleotide sequence ID" value="XM_070623752.1"/>
</dbReference>
<evidence type="ECO:0000313" key="7">
    <source>
        <dbReference type="RefSeq" id="XP_070479855.1"/>
    </source>
</evidence>
<dbReference type="RefSeq" id="XP_070479856.1">
    <property type="nucleotide sequence ID" value="XM_070623755.1"/>
</dbReference>
<name>A0ABM4PRP0_EQUPR</name>
<evidence type="ECO:0000313" key="8">
    <source>
        <dbReference type="RefSeq" id="XP_070479856.1"/>
    </source>
</evidence>
<evidence type="ECO:0000256" key="1">
    <source>
        <dbReference type="SAM" id="MobiDB-lite"/>
    </source>
</evidence>
<dbReference type="RefSeq" id="XP_070479862.1">
    <property type="nucleotide sequence ID" value="XM_070623761.1"/>
</dbReference>
<evidence type="ECO:0000313" key="13">
    <source>
        <dbReference type="RefSeq" id="XP_070479862.1"/>
    </source>
</evidence>
<dbReference type="RefSeq" id="XP_070479864.1">
    <property type="nucleotide sequence ID" value="XM_070623763.1"/>
</dbReference>